<name>A0AAD3XSJ7_NEPGR</name>
<keyword evidence="1" id="KW-0853">WD repeat</keyword>
<feature type="repeat" description="WD" evidence="1">
    <location>
        <begin position="48"/>
        <end position="83"/>
    </location>
</feature>
<dbReference type="Proteomes" id="UP001279734">
    <property type="component" value="Unassembled WGS sequence"/>
</dbReference>
<evidence type="ECO:0000256" key="1">
    <source>
        <dbReference type="PROSITE-ProRule" id="PRU00221"/>
    </source>
</evidence>
<dbReference type="GO" id="GO:0080008">
    <property type="term" value="C:Cul4-RING E3 ubiquitin ligase complex"/>
    <property type="evidence" value="ECO:0007669"/>
    <property type="project" value="InterPro"/>
</dbReference>
<accession>A0AAD3XSJ7</accession>
<protein>
    <submittedName>
        <fullName evidence="2">Uncharacterized protein</fullName>
    </submittedName>
</protein>
<proteinExistence type="predicted"/>
<dbReference type="SUPFAM" id="SSF50978">
    <property type="entry name" value="WD40 repeat-like"/>
    <property type="match status" value="1"/>
</dbReference>
<dbReference type="InterPro" id="IPR001680">
    <property type="entry name" value="WD40_rpt"/>
</dbReference>
<dbReference type="PROSITE" id="PS50082">
    <property type="entry name" value="WD_REPEATS_2"/>
    <property type="match status" value="1"/>
</dbReference>
<gene>
    <name evidence="2" type="ORF">Nepgr_016662</name>
</gene>
<reference evidence="2" key="1">
    <citation type="submission" date="2023-05" db="EMBL/GenBank/DDBJ databases">
        <title>Nepenthes gracilis genome sequencing.</title>
        <authorList>
            <person name="Fukushima K."/>
        </authorList>
    </citation>
    <scope>NUCLEOTIDE SEQUENCE</scope>
    <source>
        <strain evidence="2">SING2019-196</strain>
    </source>
</reference>
<dbReference type="EMBL" id="BSYO01000014">
    <property type="protein sequence ID" value="GMH14821.1"/>
    <property type="molecule type" value="Genomic_DNA"/>
</dbReference>
<dbReference type="InterPro" id="IPR015943">
    <property type="entry name" value="WD40/YVTN_repeat-like_dom_sf"/>
</dbReference>
<dbReference type="InterPro" id="IPR046377">
    <property type="entry name" value="DHU1"/>
</dbReference>
<dbReference type="InterPro" id="IPR036322">
    <property type="entry name" value="WD40_repeat_dom_sf"/>
</dbReference>
<dbReference type="PANTHER" id="PTHR47201">
    <property type="entry name" value="BNAC09G30780D PROTEIN"/>
    <property type="match status" value="1"/>
</dbReference>
<dbReference type="Pfam" id="PF00400">
    <property type="entry name" value="WD40"/>
    <property type="match status" value="1"/>
</dbReference>
<dbReference type="AlphaFoldDB" id="A0AAD3XSJ7"/>
<evidence type="ECO:0000313" key="3">
    <source>
        <dbReference type="Proteomes" id="UP001279734"/>
    </source>
</evidence>
<evidence type="ECO:0000313" key="2">
    <source>
        <dbReference type="EMBL" id="GMH14821.1"/>
    </source>
</evidence>
<dbReference type="Gene3D" id="2.130.10.10">
    <property type="entry name" value="YVTN repeat-like/Quinoprotein amine dehydrogenase"/>
    <property type="match status" value="1"/>
</dbReference>
<dbReference type="GO" id="GO:0071493">
    <property type="term" value="P:cellular response to UV-B"/>
    <property type="evidence" value="ECO:0007669"/>
    <property type="project" value="InterPro"/>
</dbReference>
<dbReference type="PANTHER" id="PTHR47201:SF3">
    <property type="entry name" value="U2A'_PHOSPHOPROTEIN 32 FAMILY A C-TERMINAL DOMAIN-CONTAINING PROTEIN"/>
    <property type="match status" value="1"/>
</dbReference>
<sequence length="277" mass="30767">MNHVVFDKFEQLTSVHTNSTDEQFLVSGYSTNVALYDIGSGKRLQFFTDMHKEPINVAKFAHHSPFMFATSSFDHDVKMWDLRERMIRPCYTATSSRGNVMVCFSPDDLYLLVSAIDNEVKQLLAVDGRLHTDFEITSSGSSHNYTRSYYMNGRDYIISGSSDEHVVHVCCAQTGRRLRDVYVEDGGSGKAVFVQSLRGDPFRPFNMSILAASTKSSSKCEVIKVDLLSSNYLGGKWLTASPCPALPLEDCNPPLTSLTITVIAYKKMAGSPNGALK</sequence>
<keyword evidence="3" id="KW-1185">Reference proteome</keyword>
<dbReference type="SMART" id="SM00320">
    <property type="entry name" value="WD40"/>
    <property type="match status" value="2"/>
</dbReference>
<comment type="caution">
    <text evidence="2">The sequence shown here is derived from an EMBL/GenBank/DDBJ whole genome shotgun (WGS) entry which is preliminary data.</text>
</comment>
<organism evidence="2 3">
    <name type="scientific">Nepenthes gracilis</name>
    <name type="common">Slender pitcher plant</name>
    <dbReference type="NCBI Taxonomy" id="150966"/>
    <lineage>
        <taxon>Eukaryota</taxon>
        <taxon>Viridiplantae</taxon>
        <taxon>Streptophyta</taxon>
        <taxon>Embryophyta</taxon>
        <taxon>Tracheophyta</taxon>
        <taxon>Spermatophyta</taxon>
        <taxon>Magnoliopsida</taxon>
        <taxon>eudicotyledons</taxon>
        <taxon>Gunneridae</taxon>
        <taxon>Pentapetalae</taxon>
        <taxon>Caryophyllales</taxon>
        <taxon>Nepenthaceae</taxon>
        <taxon>Nepenthes</taxon>
    </lineage>
</organism>